<comment type="caution">
    <text evidence="1">The sequence shown here is derived from an EMBL/GenBank/DDBJ whole genome shotgun (WGS) entry which is preliminary data.</text>
</comment>
<reference evidence="1 2" key="1">
    <citation type="journal article" date="2019" name="Int. J. Syst. Evol. Microbiol.">
        <title>The Global Catalogue of Microorganisms (GCM) 10K type strain sequencing project: providing services to taxonomists for standard genome sequencing and annotation.</title>
        <authorList>
            <consortium name="The Broad Institute Genomics Platform"/>
            <consortium name="The Broad Institute Genome Sequencing Center for Infectious Disease"/>
            <person name="Wu L."/>
            <person name="Ma J."/>
        </authorList>
    </citation>
    <scope>NUCLEOTIDE SEQUENCE [LARGE SCALE GENOMIC DNA]</scope>
    <source>
        <strain evidence="1 2">JCM 14559</strain>
    </source>
</reference>
<dbReference type="RefSeq" id="WP_344552540.1">
    <property type="nucleotide sequence ID" value="NZ_BAAANS010000017.1"/>
</dbReference>
<accession>A0ABN2WW92</accession>
<protein>
    <recommendedName>
        <fullName evidence="3">YD repeat-containing protein</fullName>
    </recommendedName>
</protein>
<name>A0ABN2WW92_9ACTN</name>
<organism evidence="1 2">
    <name type="scientific">Kitasatospora saccharophila</name>
    <dbReference type="NCBI Taxonomy" id="407973"/>
    <lineage>
        <taxon>Bacteria</taxon>
        <taxon>Bacillati</taxon>
        <taxon>Actinomycetota</taxon>
        <taxon>Actinomycetes</taxon>
        <taxon>Kitasatosporales</taxon>
        <taxon>Streptomycetaceae</taxon>
        <taxon>Kitasatospora</taxon>
    </lineage>
</organism>
<dbReference type="EMBL" id="BAAANS010000017">
    <property type="protein sequence ID" value="GAA2098643.1"/>
    <property type="molecule type" value="Genomic_DNA"/>
</dbReference>
<evidence type="ECO:0008006" key="3">
    <source>
        <dbReference type="Google" id="ProtNLM"/>
    </source>
</evidence>
<sequence>MPERWEPQEGQAAYDQQSGQVVRVMSVHGFGAFVRPLKGGRESIAKLCDLIPPEQRTEQP</sequence>
<evidence type="ECO:0000313" key="1">
    <source>
        <dbReference type="EMBL" id="GAA2098643.1"/>
    </source>
</evidence>
<evidence type="ECO:0000313" key="2">
    <source>
        <dbReference type="Proteomes" id="UP001500897"/>
    </source>
</evidence>
<dbReference type="Proteomes" id="UP001500897">
    <property type="component" value="Unassembled WGS sequence"/>
</dbReference>
<keyword evidence="2" id="KW-1185">Reference proteome</keyword>
<proteinExistence type="predicted"/>
<gene>
    <name evidence="1" type="ORF">GCM10009759_29810</name>
</gene>